<feature type="transmembrane region" description="Helical" evidence="1">
    <location>
        <begin position="46"/>
        <end position="66"/>
    </location>
</feature>
<dbReference type="KEGG" id="elq:Ga0102493_112415"/>
<accession>A0A074MHX2</accession>
<gene>
    <name evidence="2" type="ORF">EH32_14290</name>
</gene>
<keyword evidence="1" id="KW-0472">Membrane</keyword>
<dbReference type="EMBL" id="JMIX01000009">
    <property type="protein sequence ID" value="KEO92425.1"/>
    <property type="molecule type" value="Genomic_DNA"/>
</dbReference>
<comment type="caution">
    <text evidence="2">The sequence shown here is derived from an EMBL/GenBank/DDBJ whole genome shotgun (WGS) entry which is preliminary data.</text>
</comment>
<keyword evidence="1" id="KW-1133">Transmembrane helix</keyword>
<sequence>MSFFRQILWDCQPVWARLLFLLVGIPAFVGLRAFDPLDYPSLNLGLLLIFGATVSVQLLFIARAFYRSDV</sequence>
<dbReference type="Proteomes" id="UP000027866">
    <property type="component" value="Unassembled WGS sequence"/>
</dbReference>
<evidence type="ECO:0000313" key="3">
    <source>
        <dbReference type="Proteomes" id="UP000027866"/>
    </source>
</evidence>
<feature type="transmembrane region" description="Helical" evidence="1">
    <location>
        <begin position="14"/>
        <end position="34"/>
    </location>
</feature>
<name>A0A074MHX2_9SPHN</name>
<dbReference type="RefSeq" id="WP_069297482.1">
    <property type="nucleotide sequence ID" value="NZ_CP017057.1"/>
</dbReference>
<reference evidence="2 3" key="1">
    <citation type="submission" date="2014-04" db="EMBL/GenBank/DDBJ databases">
        <title>A comprehensive comparison of genomes of Erythrobacter spp. Strains.</title>
        <authorList>
            <person name="Zheng Q."/>
        </authorList>
    </citation>
    <scope>NUCLEOTIDE SEQUENCE [LARGE SCALE GENOMIC DNA]</scope>
    <source>
        <strain evidence="2 3">DSM 8509</strain>
    </source>
</reference>
<protein>
    <submittedName>
        <fullName evidence="2">Uncharacterized protein</fullName>
    </submittedName>
</protein>
<evidence type="ECO:0000256" key="1">
    <source>
        <dbReference type="SAM" id="Phobius"/>
    </source>
</evidence>
<proteinExistence type="predicted"/>
<evidence type="ECO:0000313" key="2">
    <source>
        <dbReference type="EMBL" id="KEO92425.1"/>
    </source>
</evidence>
<organism evidence="2 3">
    <name type="scientific">Erythrobacter litoralis</name>
    <dbReference type="NCBI Taxonomy" id="39960"/>
    <lineage>
        <taxon>Bacteria</taxon>
        <taxon>Pseudomonadati</taxon>
        <taxon>Pseudomonadota</taxon>
        <taxon>Alphaproteobacteria</taxon>
        <taxon>Sphingomonadales</taxon>
        <taxon>Erythrobacteraceae</taxon>
        <taxon>Erythrobacter/Porphyrobacter group</taxon>
        <taxon>Erythrobacter</taxon>
    </lineage>
</organism>
<dbReference type="AlphaFoldDB" id="A0A074MHX2"/>
<keyword evidence="1" id="KW-0812">Transmembrane</keyword>
<keyword evidence="3" id="KW-1185">Reference proteome</keyword>